<feature type="domain" description="SHS2" evidence="6">
    <location>
        <begin position="7"/>
        <end position="196"/>
    </location>
</feature>
<gene>
    <name evidence="7" type="ORF">A4H02_06640</name>
</gene>
<dbReference type="PIRSF" id="PIRSF003101">
    <property type="entry name" value="FtsA"/>
    <property type="match status" value="1"/>
</dbReference>
<proteinExistence type="inferred from homology"/>
<evidence type="ECO:0000256" key="1">
    <source>
        <dbReference type="ARBA" id="ARBA00022475"/>
    </source>
</evidence>
<comment type="similarity">
    <text evidence="5">Belongs to the FtsA/MreB family.</text>
</comment>
<accession>A0A1E3G205</accession>
<dbReference type="Proteomes" id="UP000094570">
    <property type="component" value="Unassembled WGS sequence"/>
</dbReference>
<evidence type="ECO:0000256" key="5">
    <source>
        <dbReference type="PIRNR" id="PIRNR003101"/>
    </source>
</evidence>
<dbReference type="InterPro" id="IPR043129">
    <property type="entry name" value="ATPase_NBD"/>
</dbReference>
<dbReference type="OrthoDB" id="41437at2"/>
<dbReference type="PANTHER" id="PTHR32432">
    <property type="entry name" value="CELL DIVISION PROTEIN FTSA-RELATED"/>
    <property type="match status" value="1"/>
</dbReference>
<dbReference type="AlphaFoldDB" id="A0A1E3G205"/>
<organism evidence="7 8">
    <name type="scientific">Fervidobacterium thailandense</name>
    <dbReference type="NCBI Taxonomy" id="1008305"/>
    <lineage>
        <taxon>Bacteria</taxon>
        <taxon>Thermotogati</taxon>
        <taxon>Thermotogota</taxon>
        <taxon>Thermotogae</taxon>
        <taxon>Thermotogales</taxon>
        <taxon>Fervidobacteriaceae</taxon>
        <taxon>Fervidobacterium</taxon>
    </lineage>
</organism>
<evidence type="ECO:0000256" key="4">
    <source>
        <dbReference type="ARBA" id="ARBA00023306"/>
    </source>
</evidence>
<sequence length="425" mass="47734">MPKTYEIISLDIGNDSIKGVVVDFSEGSGNVLAFANTKTRGIENGEIKDVVALNESMTQLIEDLEGQLQRELKGELLVSSSCGNFTLTELTEEIMLSDKEPVYVNEEHVTQLTDNLLSHLFEGNEKNSLHLFVKKYVLDDRRIVVNPVGMKARKLTAVYSVVMGDENYKNVVEYATKDIIGEAEYYISFVSTAEAVLSNVEKDRGVIHVDLGYNATLVTLYYANTPVELNRIDMAMKHVIKDIAVVLKTSVQEAERLLKTYGVAVFMGVEPTPIEYKGLDGRTVMKTTKEFLARIIYARMREIFMKIKKLYKDIVAKYPEFADVGVPGGFVLTGGGAMLQRVEALATEVFKCPVRTGSLYDTELFKCEGYEHDVFSPLYAPVFGNILVYQKERSIYSPMLMEKQKKSSPKFFKKLSETLGKIFGQ</sequence>
<keyword evidence="2 5" id="KW-0132">Cell division</keyword>
<keyword evidence="8" id="KW-1185">Reference proteome</keyword>
<dbReference type="PANTHER" id="PTHR32432:SF4">
    <property type="entry name" value="CELL DIVISION PROTEIN FTSA"/>
    <property type="match status" value="1"/>
</dbReference>
<dbReference type="GO" id="GO:0051301">
    <property type="term" value="P:cell division"/>
    <property type="evidence" value="ECO:0007669"/>
    <property type="project" value="UniProtKB-KW"/>
</dbReference>
<comment type="function">
    <text evidence="5">Cell division protein that is involved in the assembly of the Z ring. May serve as a membrane anchor for the Z ring.</text>
</comment>
<dbReference type="Pfam" id="PF14450">
    <property type="entry name" value="FtsA"/>
    <property type="match status" value="1"/>
</dbReference>
<dbReference type="SUPFAM" id="SSF53067">
    <property type="entry name" value="Actin-like ATPase domain"/>
    <property type="match status" value="2"/>
</dbReference>
<keyword evidence="3" id="KW-0472">Membrane</keyword>
<comment type="caution">
    <text evidence="7">The sequence shown here is derived from an EMBL/GenBank/DDBJ whole genome shotgun (WGS) entry which is preliminary data.</text>
</comment>
<protein>
    <recommendedName>
        <fullName evidence="5">Cell division protein FtsA</fullName>
    </recommendedName>
</protein>
<comment type="subunit">
    <text evidence="5">Interacts with FtsZ.</text>
</comment>
<dbReference type="RefSeq" id="WP_069293386.1">
    <property type="nucleotide sequence ID" value="NZ_CP140110.1"/>
</dbReference>
<evidence type="ECO:0000256" key="3">
    <source>
        <dbReference type="ARBA" id="ARBA00023136"/>
    </source>
</evidence>
<name>A0A1E3G205_9BACT</name>
<dbReference type="Gene3D" id="3.30.420.40">
    <property type="match status" value="2"/>
</dbReference>
<dbReference type="NCBIfam" id="TIGR01174">
    <property type="entry name" value="ftsA"/>
    <property type="match status" value="1"/>
</dbReference>
<reference evidence="8" key="1">
    <citation type="submission" date="2016-04" db="EMBL/GenBank/DDBJ databases">
        <title>The genome sequence project of a novel Fervidobacterium isolate from a hot spring in Thailand.</title>
        <authorList>
            <person name="Gonzalez J.M."/>
            <person name="Cuecas A."/>
            <person name="Kanoksilapatham W."/>
        </authorList>
    </citation>
    <scope>NUCLEOTIDE SEQUENCE [LARGE SCALE GENOMIC DNA]</scope>
    <source>
        <strain evidence="8">FC2004</strain>
    </source>
</reference>
<keyword evidence="1" id="KW-1003">Cell membrane</keyword>
<evidence type="ECO:0000313" key="7">
    <source>
        <dbReference type="EMBL" id="ODN30232.1"/>
    </source>
</evidence>
<dbReference type="SMART" id="SM00842">
    <property type="entry name" value="FtsA"/>
    <property type="match status" value="1"/>
</dbReference>
<evidence type="ECO:0000259" key="6">
    <source>
        <dbReference type="SMART" id="SM00842"/>
    </source>
</evidence>
<dbReference type="InterPro" id="IPR020823">
    <property type="entry name" value="Cell_div_FtsA"/>
</dbReference>
<evidence type="ECO:0000256" key="2">
    <source>
        <dbReference type="ARBA" id="ARBA00022618"/>
    </source>
</evidence>
<dbReference type="EMBL" id="LWAF01000009">
    <property type="protein sequence ID" value="ODN30232.1"/>
    <property type="molecule type" value="Genomic_DNA"/>
</dbReference>
<evidence type="ECO:0000313" key="8">
    <source>
        <dbReference type="Proteomes" id="UP000094570"/>
    </source>
</evidence>
<dbReference type="InterPro" id="IPR050696">
    <property type="entry name" value="FtsA/MreB"/>
</dbReference>
<dbReference type="STRING" id="1008305.A4H02_06640"/>
<dbReference type="InterPro" id="IPR003494">
    <property type="entry name" value="SHS2_FtsA"/>
</dbReference>
<dbReference type="GO" id="GO:0009898">
    <property type="term" value="C:cytoplasmic side of plasma membrane"/>
    <property type="evidence" value="ECO:0007669"/>
    <property type="project" value="TreeGrafter"/>
</dbReference>
<dbReference type="Pfam" id="PF02491">
    <property type="entry name" value="SHS2_FTSA"/>
    <property type="match status" value="1"/>
</dbReference>
<dbReference type="GO" id="GO:0032153">
    <property type="term" value="C:cell division site"/>
    <property type="evidence" value="ECO:0007669"/>
    <property type="project" value="TreeGrafter"/>
</dbReference>
<keyword evidence="4 5" id="KW-0131">Cell cycle</keyword>